<dbReference type="Pfam" id="PF13564">
    <property type="entry name" value="DoxX_2"/>
    <property type="match status" value="1"/>
</dbReference>
<name>A0A9D2QC22_9CORY</name>
<sequence>MATSKTTGILRTTLALSMLGAGTAKVTKQDAMLESAEHLGYSPEAYQAIGTAEVAGGVGLLAGAKSRAIGIAANVGVIAVLTGAVIEHLRAGDGPKVYGAAAALDALAVVTLVKQLGDKG</sequence>
<dbReference type="InterPro" id="IPR032808">
    <property type="entry name" value="DoxX"/>
</dbReference>
<keyword evidence="3" id="KW-1133">Transmembrane helix</keyword>
<dbReference type="GO" id="GO:0016020">
    <property type="term" value="C:membrane"/>
    <property type="evidence" value="ECO:0007669"/>
    <property type="project" value="UniProtKB-SubCell"/>
</dbReference>
<gene>
    <name evidence="5" type="ORF">H9751_04395</name>
</gene>
<dbReference type="Proteomes" id="UP000823858">
    <property type="component" value="Unassembled WGS sequence"/>
</dbReference>
<comment type="caution">
    <text evidence="5">The sequence shown here is derived from an EMBL/GenBank/DDBJ whole genome shotgun (WGS) entry which is preliminary data.</text>
</comment>
<evidence type="ECO:0000256" key="2">
    <source>
        <dbReference type="ARBA" id="ARBA00022692"/>
    </source>
</evidence>
<reference evidence="5" key="1">
    <citation type="journal article" date="2021" name="PeerJ">
        <title>Extensive microbial diversity within the chicken gut microbiome revealed by metagenomics and culture.</title>
        <authorList>
            <person name="Gilroy R."/>
            <person name="Ravi A."/>
            <person name="Getino M."/>
            <person name="Pursley I."/>
            <person name="Horton D.L."/>
            <person name="Alikhan N.F."/>
            <person name="Baker D."/>
            <person name="Gharbi K."/>
            <person name="Hall N."/>
            <person name="Watson M."/>
            <person name="Adriaenssens E.M."/>
            <person name="Foster-Nyarko E."/>
            <person name="Jarju S."/>
            <person name="Secka A."/>
            <person name="Antonio M."/>
            <person name="Oren A."/>
            <person name="Chaudhuri R.R."/>
            <person name="La Ragione R."/>
            <person name="Hildebrand F."/>
            <person name="Pallen M.J."/>
        </authorList>
    </citation>
    <scope>NUCLEOTIDE SEQUENCE</scope>
    <source>
        <strain evidence="5">ChiHjej13B12-4958</strain>
    </source>
</reference>
<accession>A0A9D2QC22</accession>
<reference evidence="5" key="2">
    <citation type="submission" date="2021-04" db="EMBL/GenBank/DDBJ databases">
        <authorList>
            <person name="Gilroy R."/>
        </authorList>
    </citation>
    <scope>NUCLEOTIDE SEQUENCE</scope>
    <source>
        <strain evidence="5">ChiHjej13B12-4958</strain>
    </source>
</reference>
<evidence type="ECO:0000313" key="5">
    <source>
        <dbReference type="EMBL" id="HJC84781.1"/>
    </source>
</evidence>
<evidence type="ECO:0000256" key="1">
    <source>
        <dbReference type="ARBA" id="ARBA00004141"/>
    </source>
</evidence>
<dbReference type="EMBL" id="DWVP01000009">
    <property type="protein sequence ID" value="HJC84781.1"/>
    <property type="molecule type" value="Genomic_DNA"/>
</dbReference>
<keyword evidence="2" id="KW-0812">Transmembrane</keyword>
<evidence type="ECO:0000256" key="3">
    <source>
        <dbReference type="ARBA" id="ARBA00022989"/>
    </source>
</evidence>
<keyword evidence="4" id="KW-0472">Membrane</keyword>
<comment type="subcellular location">
    <subcellularLocation>
        <location evidence="1">Membrane</location>
        <topology evidence="1">Multi-pass membrane protein</topology>
    </subcellularLocation>
</comment>
<evidence type="ECO:0000256" key="4">
    <source>
        <dbReference type="ARBA" id="ARBA00023136"/>
    </source>
</evidence>
<proteinExistence type="predicted"/>
<evidence type="ECO:0000313" key="6">
    <source>
        <dbReference type="Proteomes" id="UP000823858"/>
    </source>
</evidence>
<dbReference type="AlphaFoldDB" id="A0A9D2QC22"/>
<protein>
    <submittedName>
        <fullName evidence="5">DoxX family protein</fullName>
    </submittedName>
</protein>
<organism evidence="5 6">
    <name type="scientific">Candidatus Corynebacterium faecigallinarum</name>
    <dbReference type="NCBI Taxonomy" id="2838528"/>
    <lineage>
        <taxon>Bacteria</taxon>
        <taxon>Bacillati</taxon>
        <taxon>Actinomycetota</taxon>
        <taxon>Actinomycetes</taxon>
        <taxon>Mycobacteriales</taxon>
        <taxon>Corynebacteriaceae</taxon>
        <taxon>Corynebacterium</taxon>
    </lineage>
</organism>